<feature type="transmembrane region" description="Helical" evidence="1">
    <location>
        <begin position="113"/>
        <end position="143"/>
    </location>
</feature>
<feature type="transmembrane region" description="Helical" evidence="1">
    <location>
        <begin position="81"/>
        <end position="101"/>
    </location>
</feature>
<accession>A0A6B9ZC32</accession>
<name>A0A6B9ZC32_9BACT</name>
<dbReference type="AlphaFoldDB" id="A0A6B9ZC32"/>
<keyword evidence="1" id="KW-1133">Transmembrane helix</keyword>
<sequence>MRGNVFSTAYMLSNLVAVLIVYLCILKPVIGRMTMSLLFIAAAVVNTVISISHPQIYMTYADVAAIPAYVQFINEYFSRHITLYVLTIAAGQFLIGTFLVWKGPVEKLALTGAIIFLLAIAPLGAGASFPCTLLLALGCALLLKEKNIQPWPLTLLHFTTERKRTIS</sequence>
<dbReference type="EMBL" id="CP048113">
    <property type="protein sequence ID" value="QHS58153.1"/>
    <property type="molecule type" value="Genomic_DNA"/>
</dbReference>
<dbReference type="RefSeq" id="WP_162329858.1">
    <property type="nucleotide sequence ID" value="NZ_CP048113.1"/>
</dbReference>
<evidence type="ECO:0000313" key="2">
    <source>
        <dbReference type="EMBL" id="QHS58153.1"/>
    </source>
</evidence>
<feature type="transmembrane region" description="Helical" evidence="1">
    <location>
        <begin position="33"/>
        <end position="51"/>
    </location>
</feature>
<reference evidence="2 3" key="1">
    <citation type="submission" date="2020-01" db="EMBL/GenBank/DDBJ databases">
        <title>Complete genome sequence of Chitinophaga sp. H33E-04 isolated from quinoa roots.</title>
        <authorList>
            <person name="Weon H.-Y."/>
            <person name="Lee S.A."/>
        </authorList>
    </citation>
    <scope>NUCLEOTIDE SEQUENCE [LARGE SCALE GENOMIC DNA]</scope>
    <source>
        <strain evidence="2 3">H33E-04</strain>
    </source>
</reference>
<keyword evidence="1" id="KW-0472">Membrane</keyword>
<evidence type="ECO:0000313" key="3">
    <source>
        <dbReference type="Proteomes" id="UP000476411"/>
    </source>
</evidence>
<protein>
    <submittedName>
        <fullName evidence="2">Uncharacterized protein</fullName>
    </submittedName>
</protein>
<feature type="transmembrane region" description="Helical" evidence="1">
    <location>
        <begin position="6"/>
        <end position="26"/>
    </location>
</feature>
<evidence type="ECO:0000256" key="1">
    <source>
        <dbReference type="SAM" id="Phobius"/>
    </source>
</evidence>
<keyword evidence="3" id="KW-1185">Reference proteome</keyword>
<dbReference type="KEGG" id="chih:GWR21_00645"/>
<proteinExistence type="predicted"/>
<keyword evidence="1" id="KW-0812">Transmembrane</keyword>
<organism evidence="2 3">
    <name type="scientific">Chitinophaga agri</name>
    <dbReference type="NCBI Taxonomy" id="2703787"/>
    <lineage>
        <taxon>Bacteria</taxon>
        <taxon>Pseudomonadati</taxon>
        <taxon>Bacteroidota</taxon>
        <taxon>Chitinophagia</taxon>
        <taxon>Chitinophagales</taxon>
        <taxon>Chitinophagaceae</taxon>
        <taxon>Chitinophaga</taxon>
    </lineage>
</organism>
<dbReference type="Proteomes" id="UP000476411">
    <property type="component" value="Chromosome"/>
</dbReference>
<gene>
    <name evidence="2" type="ORF">GWR21_00645</name>
</gene>